<keyword evidence="1" id="KW-0479">Metal-binding</keyword>
<dbReference type="CDD" id="cd01335">
    <property type="entry name" value="Radical_SAM"/>
    <property type="match status" value="1"/>
</dbReference>
<dbReference type="SFLD" id="SFLDS00029">
    <property type="entry name" value="Radical_SAM"/>
    <property type="match status" value="1"/>
</dbReference>
<organism evidence="5 6">
    <name type="scientific">Methanohalobium evestigatum (strain ATCC BAA-1072 / DSM 3721 / NBRC 107634 / OCM 161 / Z-7303)</name>
    <dbReference type="NCBI Taxonomy" id="644295"/>
    <lineage>
        <taxon>Archaea</taxon>
        <taxon>Methanobacteriati</taxon>
        <taxon>Methanobacteriota</taxon>
        <taxon>Stenosarchaea group</taxon>
        <taxon>Methanomicrobia</taxon>
        <taxon>Methanosarcinales</taxon>
        <taxon>Methanosarcinaceae</taxon>
        <taxon>Methanohalobium</taxon>
    </lineage>
</organism>
<feature type="domain" description="Radical SAM core" evidence="4">
    <location>
        <begin position="20"/>
        <end position="192"/>
    </location>
</feature>
<protein>
    <submittedName>
        <fullName evidence="5">Radical SAM domain protein</fullName>
    </submittedName>
</protein>
<evidence type="ECO:0000256" key="1">
    <source>
        <dbReference type="ARBA" id="ARBA00022723"/>
    </source>
</evidence>
<dbReference type="GeneID" id="9346266"/>
<evidence type="ECO:0000259" key="4">
    <source>
        <dbReference type="Pfam" id="PF04055"/>
    </source>
</evidence>
<dbReference type="HOGENOM" id="CLU_1080542_0_0_2"/>
<dbReference type="KEGG" id="mev:Metev_0644"/>
<dbReference type="AlphaFoldDB" id="D7E8K8"/>
<dbReference type="RefSeq" id="WP_013194118.1">
    <property type="nucleotide sequence ID" value="NC_014253.1"/>
</dbReference>
<dbReference type="Gene3D" id="3.80.30.30">
    <property type="match status" value="1"/>
</dbReference>
<dbReference type="EMBL" id="CP002069">
    <property type="protein sequence ID" value="ADI73550.1"/>
    <property type="molecule type" value="Genomic_DNA"/>
</dbReference>
<evidence type="ECO:0000313" key="5">
    <source>
        <dbReference type="EMBL" id="ADI73550.1"/>
    </source>
</evidence>
<dbReference type="Pfam" id="PF04055">
    <property type="entry name" value="Radical_SAM"/>
    <property type="match status" value="1"/>
</dbReference>
<dbReference type="InterPro" id="IPR040086">
    <property type="entry name" value="MJ0683-like"/>
</dbReference>
<name>D7E8K8_METEZ</name>
<keyword evidence="3" id="KW-0411">Iron-sulfur</keyword>
<dbReference type="PANTHER" id="PTHR43432">
    <property type="entry name" value="SLR0285 PROTEIN"/>
    <property type="match status" value="1"/>
</dbReference>
<dbReference type="GO" id="GO:0003824">
    <property type="term" value="F:catalytic activity"/>
    <property type="evidence" value="ECO:0007669"/>
    <property type="project" value="InterPro"/>
</dbReference>
<gene>
    <name evidence="5" type="ordered locus">Metev_0644</name>
</gene>
<reference evidence="5 6" key="1">
    <citation type="submission" date="2010-06" db="EMBL/GenBank/DDBJ databases">
        <title>Complete sequence chromosome of Methanohalobium evestigatum Z-7303.</title>
        <authorList>
            <consortium name="US DOE Joint Genome Institute"/>
            <person name="Lucas S."/>
            <person name="Copeland A."/>
            <person name="Lapidus A."/>
            <person name="Cheng J.-F."/>
            <person name="Bruce D."/>
            <person name="Goodwin L."/>
            <person name="Pitluck S."/>
            <person name="Saunders E."/>
            <person name="Detter J.C."/>
            <person name="Han C."/>
            <person name="Tapia R."/>
            <person name="Land M."/>
            <person name="Hauser L."/>
            <person name="Kyrpides N."/>
            <person name="Mikhailova N."/>
            <person name="Sieprawska-Lupa M."/>
            <person name="Whitman W.B."/>
            <person name="Anderson I."/>
            <person name="Woyke T."/>
        </authorList>
    </citation>
    <scope>NUCLEOTIDE SEQUENCE [LARGE SCALE GENOMIC DNA]</scope>
    <source>
        <strain evidence="6">ATCC BAA-1072 / DSM 3721 / NBRC 107634 / OCM 161 / Z-7303</strain>
    </source>
</reference>
<dbReference type="STRING" id="644295.Metev_0644"/>
<dbReference type="InterPro" id="IPR007197">
    <property type="entry name" value="rSAM"/>
</dbReference>
<dbReference type="Proteomes" id="UP000000391">
    <property type="component" value="Chromosome"/>
</dbReference>
<keyword evidence="6" id="KW-1185">Reference proteome</keyword>
<accession>D7E8K8</accession>
<dbReference type="SUPFAM" id="SSF102114">
    <property type="entry name" value="Radical SAM enzymes"/>
    <property type="match status" value="1"/>
</dbReference>
<dbReference type="InterPro" id="IPR058240">
    <property type="entry name" value="rSAM_sf"/>
</dbReference>
<dbReference type="GO" id="GO:0046872">
    <property type="term" value="F:metal ion binding"/>
    <property type="evidence" value="ECO:0007669"/>
    <property type="project" value="UniProtKB-KW"/>
</dbReference>
<dbReference type="PANTHER" id="PTHR43432:SF3">
    <property type="entry name" value="SLR0285 PROTEIN"/>
    <property type="match status" value="1"/>
</dbReference>
<evidence type="ECO:0000256" key="3">
    <source>
        <dbReference type="ARBA" id="ARBA00023014"/>
    </source>
</evidence>
<sequence>MRVIYQPRGRAGEYCSFALNIYRGCSHGCKYCYAPAATRTSRRDFQNPVPRKDIIRHLKNDAEKNGYWIDKVLLSFISDPYQPIERELGLTRQAIEILNENNIPVRILTKSNLFLRDFDVLKGHPENEVGMTLAVRDESLRRQWEPNAPKYFDRFMALKEAHHRGIYTWVSLEPVIYPTETFQIIDDTHEFVDHYKVGKLNYWKSDVDWVEFRNSVSNYLQLKSCSYYIKQDLLEANQ</sequence>
<dbReference type="OrthoDB" id="15538at2157"/>
<keyword evidence="2" id="KW-0408">Iron</keyword>
<dbReference type="SFLD" id="SFLDG01084">
    <property type="entry name" value="Uncharacterised_Radical_SAM_Su"/>
    <property type="match status" value="1"/>
</dbReference>
<evidence type="ECO:0000313" key="6">
    <source>
        <dbReference type="Proteomes" id="UP000000391"/>
    </source>
</evidence>
<dbReference type="GO" id="GO:0051536">
    <property type="term" value="F:iron-sulfur cluster binding"/>
    <property type="evidence" value="ECO:0007669"/>
    <property type="project" value="UniProtKB-KW"/>
</dbReference>
<proteinExistence type="predicted"/>
<evidence type="ECO:0000256" key="2">
    <source>
        <dbReference type="ARBA" id="ARBA00023004"/>
    </source>
</evidence>